<reference evidence="2" key="1">
    <citation type="submission" date="2016-02" db="EMBL/GenBank/DDBJ databases">
        <title>Paenibacillus sp. LPB0068, isolated from Crassostrea gigas.</title>
        <authorList>
            <person name="Shin S.-K."/>
            <person name="Yi H."/>
        </authorList>
    </citation>
    <scope>NUCLEOTIDE SEQUENCE [LARGE SCALE GENOMIC DNA]</scope>
    <source>
        <strain evidence="2">KCTC 23969</strain>
    </source>
</reference>
<dbReference type="OrthoDB" id="1203246at2"/>
<evidence type="ECO:0008006" key="3">
    <source>
        <dbReference type="Google" id="ProtNLM"/>
    </source>
</evidence>
<name>A0A1B8U6Q8_9FLAO</name>
<dbReference type="AlphaFoldDB" id="A0A1B8U6Q8"/>
<evidence type="ECO:0000313" key="2">
    <source>
        <dbReference type="Proteomes" id="UP000092612"/>
    </source>
</evidence>
<keyword evidence="2" id="KW-1185">Reference proteome</keyword>
<dbReference type="KEGG" id="prn:BW723_08385"/>
<protein>
    <recommendedName>
        <fullName evidence="3">DUF4468 domain-containing protein</fullName>
    </recommendedName>
</protein>
<dbReference type="RefSeq" id="WP_068356120.1">
    <property type="nucleotide sequence ID" value="NZ_CP019337.1"/>
</dbReference>
<accession>A0A1B8U6Q8</accession>
<gene>
    <name evidence="1" type="ORF">LPB301_01105</name>
</gene>
<proteinExistence type="predicted"/>
<organism evidence="1 2">
    <name type="scientific">Polaribacter reichenbachii</name>
    <dbReference type="NCBI Taxonomy" id="996801"/>
    <lineage>
        <taxon>Bacteria</taxon>
        <taxon>Pseudomonadati</taxon>
        <taxon>Bacteroidota</taxon>
        <taxon>Flavobacteriia</taxon>
        <taxon>Flavobacteriales</taxon>
        <taxon>Flavobacteriaceae</taxon>
    </lineage>
</organism>
<sequence length="182" mass="21291">MKIFSTLLIITFCLSSFSQNTQLEYDNFKIQENKSLKWQKVFDLTISKDSIVKLLEVNLNNNSFFNELKYSKYRFTGFSNYKLLSDVKKLYGVASNTQYKCFIVIDVKDNKYRVSVSDITFKNIPVTVGNVTVNNEYTLYKLTVKGNNKNFKKGKLAKNTLHSFNKDFIDLFTIKENIKTDW</sequence>
<dbReference type="EMBL" id="LSFL01000003">
    <property type="protein sequence ID" value="OBY67565.1"/>
    <property type="molecule type" value="Genomic_DNA"/>
</dbReference>
<dbReference type="Proteomes" id="UP000092612">
    <property type="component" value="Unassembled WGS sequence"/>
</dbReference>
<evidence type="ECO:0000313" key="1">
    <source>
        <dbReference type="EMBL" id="OBY67565.1"/>
    </source>
</evidence>
<comment type="caution">
    <text evidence="1">The sequence shown here is derived from an EMBL/GenBank/DDBJ whole genome shotgun (WGS) entry which is preliminary data.</text>
</comment>